<keyword evidence="6 12" id="KW-0547">Nucleotide-binding</keyword>
<dbReference type="AlphaFoldDB" id="A0A6J1B8X4"/>
<evidence type="ECO:0000256" key="9">
    <source>
        <dbReference type="ARBA" id="ARBA00022989"/>
    </source>
</evidence>
<dbReference type="FunFam" id="3.30.200.20:FF:000178">
    <property type="entry name" value="serine/threonine-protein kinase PBS1-like"/>
    <property type="match status" value="1"/>
</dbReference>
<keyword evidence="2" id="KW-0723">Serine/threonine-protein kinase</keyword>
<evidence type="ECO:0000256" key="4">
    <source>
        <dbReference type="ARBA" id="ARBA00022692"/>
    </source>
</evidence>
<evidence type="ECO:0000313" key="18">
    <source>
        <dbReference type="RefSeq" id="XP_021295765.1"/>
    </source>
</evidence>
<dbReference type="GO" id="GO:0030247">
    <property type="term" value="F:polysaccharide binding"/>
    <property type="evidence" value="ECO:0007669"/>
    <property type="project" value="InterPro"/>
</dbReference>
<dbReference type="PROSITE" id="PS00107">
    <property type="entry name" value="PROTEIN_KINASE_ATP"/>
    <property type="match status" value="1"/>
</dbReference>
<evidence type="ECO:0000259" key="16">
    <source>
        <dbReference type="PROSITE" id="PS50011"/>
    </source>
</evidence>
<dbReference type="GO" id="GO:0004674">
    <property type="term" value="F:protein serine/threonine kinase activity"/>
    <property type="evidence" value="ECO:0007669"/>
    <property type="project" value="UniProtKB-KW"/>
</dbReference>
<dbReference type="GeneID" id="110425241"/>
<evidence type="ECO:0000256" key="5">
    <source>
        <dbReference type="ARBA" id="ARBA00022729"/>
    </source>
</evidence>
<dbReference type="SMART" id="SM00220">
    <property type="entry name" value="S_TKc"/>
    <property type="match status" value="1"/>
</dbReference>
<sequence>MQMVIILFHFLLLLIASAVGLGPALPDQDVCEPKHCKHGQPPVRYPFRLKGRQPDHCGSSGFDLSCNNKNQTVLELPRSVQLLVKRIDYVHQRIQVYDQDGCVQKQLQNLILSASPFMYSSDSHYYSEGNFTLFNCSIEDQSEYYDAYSSIPCLSGSGFYVKIEDSDSGNDDLLSCTKAVDISEVPRAMMYNRENKFDFNWTKPPCGFLCEVKGQGCRPNTSNTSGIECYSIHREDKGARMKLIISVAGLAVGSLLLLLSVIGLCWLHHLNKKEKEGQRKIEQFLEDYKALKPSRYSYADIKRITNQFKEKLGQGGYGTVFKGTLSNDVSVAVKVLNNFKGNGEEFVNEVGSMGRIHHVNVTRLVGFCADGYNRALVYEYLPNESLEKFIFAAKGENRCLCWEKLHEIALGIAKGIEYLHQGCEQRILHFDIKPHNILLDQNFTPKISDFGLAKLCSKEQSAVSMTAARGTMGYIAPEVLSRNFGNVSYKSDVYSFGMLLLEMVGGRKNIDVTVANESQVYFPEWVYNRLDKGEELGIDIEDEGHHKIAKKLTIVGLRCIQWYPVDRPSMKSVVQMLEGEAESLTMPPNPFASEDDKKPKKPINRELAAISE</sequence>
<evidence type="ECO:0000256" key="10">
    <source>
        <dbReference type="ARBA" id="ARBA00023136"/>
    </source>
</evidence>
<evidence type="ECO:0000256" key="2">
    <source>
        <dbReference type="ARBA" id="ARBA00022527"/>
    </source>
</evidence>
<dbReference type="InterPro" id="IPR025287">
    <property type="entry name" value="WAK_GUB"/>
</dbReference>
<dbReference type="PROSITE" id="PS50011">
    <property type="entry name" value="PROTEIN_KINASE_DOM"/>
    <property type="match status" value="1"/>
</dbReference>
<dbReference type="Pfam" id="PF13947">
    <property type="entry name" value="GUB_WAK_bind"/>
    <property type="match status" value="1"/>
</dbReference>
<accession>A0A6J1B8X4</accession>
<keyword evidence="4 14" id="KW-0812">Transmembrane</keyword>
<dbReference type="PROSITE" id="PS00108">
    <property type="entry name" value="PROTEIN_KINASE_ST"/>
    <property type="match status" value="1"/>
</dbReference>
<evidence type="ECO:0000256" key="15">
    <source>
        <dbReference type="SAM" id="SignalP"/>
    </source>
</evidence>
<evidence type="ECO:0000256" key="11">
    <source>
        <dbReference type="ARBA" id="ARBA00023180"/>
    </source>
</evidence>
<feature type="binding site" evidence="12">
    <location>
        <position position="334"/>
    </location>
    <ligand>
        <name>ATP</name>
        <dbReference type="ChEBI" id="CHEBI:30616"/>
    </ligand>
</feature>
<evidence type="ECO:0000256" key="1">
    <source>
        <dbReference type="ARBA" id="ARBA00004479"/>
    </source>
</evidence>
<dbReference type="InterPro" id="IPR045874">
    <property type="entry name" value="LRK10/LRL21-25-like"/>
</dbReference>
<feature type="signal peptide" evidence="15">
    <location>
        <begin position="1"/>
        <end position="18"/>
    </location>
</feature>
<evidence type="ECO:0000256" key="13">
    <source>
        <dbReference type="SAM" id="MobiDB-lite"/>
    </source>
</evidence>
<keyword evidence="5 15" id="KW-0732">Signal</keyword>
<dbReference type="FunFam" id="1.10.510.10:FF:000590">
    <property type="entry name" value="PR5-like receptor kinase"/>
    <property type="match status" value="1"/>
</dbReference>
<feature type="region of interest" description="Disordered" evidence="13">
    <location>
        <begin position="584"/>
        <end position="612"/>
    </location>
</feature>
<proteinExistence type="predicted"/>
<feature type="chain" id="PRO_5027104840" evidence="15">
    <location>
        <begin position="19"/>
        <end position="612"/>
    </location>
</feature>
<name>A0A6J1B8X4_9ROSI</name>
<evidence type="ECO:0000256" key="8">
    <source>
        <dbReference type="ARBA" id="ARBA00022840"/>
    </source>
</evidence>
<feature type="transmembrane region" description="Helical" evidence="14">
    <location>
        <begin position="243"/>
        <end position="267"/>
    </location>
</feature>
<evidence type="ECO:0000256" key="14">
    <source>
        <dbReference type="SAM" id="Phobius"/>
    </source>
</evidence>
<dbReference type="PANTHER" id="PTHR27009">
    <property type="entry name" value="RUST RESISTANCE KINASE LR10-RELATED"/>
    <property type="match status" value="1"/>
</dbReference>
<dbReference type="Pfam" id="PF00069">
    <property type="entry name" value="Pkinase"/>
    <property type="match status" value="1"/>
</dbReference>
<dbReference type="SUPFAM" id="SSF56112">
    <property type="entry name" value="Protein kinase-like (PK-like)"/>
    <property type="match status" value="1"/>
</dbReference>
<evidence type="ECO:0000256" key="7">
    <source>
        <dbReference type="ARBA" id="ARBA00022777"/>
    </source>
</evidence>
<dbReference type="Proteomes" id="UP000504621">
    <property type="component" value="Unplaced"/>
</dbReference>
<keyword evidence="10 14" id="KW-0472">Membrane</keyword>
<keyword evidence="7" id="KW-0418">Kinase</keyword>
<feature type="domain" description="Protein kinase" evidence="16">
    <location>
        <begin position="306"/>
        <end position="592"/>
    </location>
</feature>
<evidence type="ECO:0000313" key="17">
    <source>
        <dbReference type="Proteomes" id="UP000504621"/>
    </source>
</evidence>
<evidence type="ECO:0000256" key="3">
    <source>
        <dbReference type="ARBA" id="ARBA00022679"/>
    </source>
</evidence>
<dbReference type="Gene3D" id="3.30.200.20">
    <property type="entry name" value="Phosphorylase Kinase, domain 1"/>
    <property type="match status" value="1"/>
</dbReference>
<dbReference type="OrthoDB" id="547665at2759"/>
<dbReference type="InterPro" id="IPR008271">
    <property type="entry name" value="Ser/Thr_kinase_AS"/>
</dbReference>
<evidence type="ECO:0000256" key="12">
    <source>
        <dbReference type="PROSITE-ProRule" id="PRU10141"/>
    </source>
</evidence>
<keyword evidence="9 14" id="KW-1133">Transmembrane helix</keyword>
<reference evidence="18" key="1">
    <citation type="submission" date="2025-08" db="UniProtKB">
        <authorList>
            <consortium name="RefSeq"/>
        </authorList>
    </citation>
    <scope>IDENTIFICATION</scope>
    <source>
        <tissue evidence="18">Leaf</tissue>
    </source>
</reference>
<dbReference type="InterPro" id="IPR011009">
    <property type="entry name" value="Kinase-like_dom_sf"/>
</dbReference>
<dbReference type="CDD" id="cd14066">
    <property type="entry name" value="STKc_IRAK"/>
    <property type="match status" value="1"/>
</dbReference>
<keyword evidence="8 12" id="KW-0067">ATP-binding</keyword>
<gene>
    <name evidence="18" type="primary">LOC110425241</name>
</gene>
<dbReference type="RefSeq" id="XP_021295765.1">
    <property type="nucleotide sequence ID" value="XM_021440090.1"/>
</dbReference>
<keyword evidence="17" id="KW-1185">Reference proteome</keyword>
<dbReference type="InterPro" id="IPR017441">
    <property type="entry name" value="Protein_kinase_ATP_BS"/>
</dbReference>
<dbReference type="GO" id="GO:0005524">
    <property type="term" value="F:ATP binding"/>
    <property type="evidence" value="ECO:0007669"/>
    <property type="project" value="UniProtKB-UniRule"/>
</dbReference>
<keyword evidence="3" id="KW-0808">Transferase</keyword>
<dbReference type="GO" id="GO:0016020">
    <property type="term" value="C:membrane"/>
    <property type="evidence" value="ECO:0007669"/>
    <property type="project" value="UniProtKB-SubCell"/>
</dbReference>
<protein>
    <submittedName>
        <fullName evidence="18">Rust resistance kinase Lr10-like isoform X1</fullName>
    </submittedName>
</protein>
<organism evidence="17 18">
    <name type="scientific">Herrania umbratica</name>
    <dbReference type="NCBI Taxonomy" id="108875"/>
    <lineage>
        <taxon>Eukaryota</taxon>
        <taxon>Viridiplantae</taxon>
        <taxon>Streptophyta</taxon>
        <taxon>Embryophyta</taxon>
        <taxon>Tracheophyta</taxon>
        <taxon>Spermatophyta</taxon>
        <taxon>Magnoliopsida</taxon>
        <taxon>eudicotyledons</taxon>
        <taxon>Gunneridae</taxon>
        <taxon>Pentapetalae</taxon>
        <taxon>rosids</taxon>
        <taxon>malvids</taxon>
        <taxon>Malvales</taxon>
        <taxon>Malvaceae</taxon>
        <taxon>Byttnerioideae</taxon>
        <taxon>Herrania</taxon>
    </lineage>
</organism>
<dbReference type="Gene3D" id="1.10.510.10">
    <property type="entry name" value="Transferase(Phosphotransferase) domain 1"/>
    <property type="match status" value="1"/>
</dbReference>
<dbReference type="InterPro" id="IPR000719">
    <property type="entry name" value="Prot_kinase_dom"/>
</dbReference>
<keyword evidence="11" id="KW-0325">Glycoprotein</keyword>
<comment type="subcellular location">
    <subcellularLocation>
        <location evidence="1">Membrane</location>
        <topology evidence="1">Single-pass type I membrane protein</topology>
    </subcellularLocation>
</comment>
<evidence type="ECO:0000256" key="6">
    <source>
        <dbReference type="ARBA" id="ARBA00022741"/>
    </source>
</evidence>